<name>A0ABX1E3S2_9PROT</name>
<dbReference type="EMBL" id="JAAVNE010000019">
    <property type="protein sequence ID" value="NKC31832.1"/>
    <property type="molecule type" value="Genomic_DNA"/>
</dbReference>
<comment type="caution">
    <text evidence="4">The sequence shown here is derived from an EMBL/GenBank/DDBJ whole genome shotgun (WGS) entry which is preliminary data.</text>
</comment>
<accession>A0ABX1E3S2</accession>
<evidence type="ECO:0000256" key="1">
    <source>
        <dbReference type="SAM" id="Coils"/>
    </source>
</evidence>
<feature type="region of interest" description="Disordered" evidence="2">
    <location>
        <begin position="401"/>
        <end position="421"/>
    </location>
</feature>
<evidence type="ECO:0000259" key="3">
    <source>
        <dbReference type="Pfam" id="PF13514"/>
    </source>
</evidence>
<gene>
    <name evidence="4" type="ORF">HEQ75_13285</name>
</gene>
<dbReference type="SUPFAM" id="SSF52540">
    <property type="entry name" value="P-loop containing nucleoside triphosphate hydrolases"/>
    <property type="match status" value="1"/>
</dbReference>
<evidence type="ECO:0000313" key="5">
    <source>
        <dbReference type="Proteomes" id="UP000787635"/>
    </source>
</evidence>
<keyword evidence="5" id="KW-1185">Reference proteome</keyword>
<dbReference type="Gene3D" id="3.40.50.300">
    <property type="entry name" value="P-loop containing nucleotide triphosphate hydrolases"/>
    <property type="match status" value="2"/>
</dbReference>
<reference evidence="4 5" key="1">
    <citation type="submission" date="2020-03" db="EMBL/GenBank/DDBJ databases">
        <title>Roseomonas selenitidurans sp. nov. isolated from urban soil.</title>
        <authorList>
            <person name="Liu H."/>
        </authorList>
    </citation>
    <scope>NUCLEOTIDE SEQUENCE [LARGE SCALE GENOMIC DNA]</scope>
    <source>
        <strain evidence="4 5">BU-1</strain>
    </source>
</reference>
<dbReference type="Pfam" id="PF13514">
    <property type="entry name" value="AAA_27"/>
    <property type="match status" value="1"/>
</dbReference>
<dbReference type="RefSeq" id="WP_168031258.1">
    <property type="nucleotide sequence ID" value="NZ_JAAVNE010000019.1"/>
</dbReference>
<dbReference type="PANTHER" id="PTHR41259">
    <property type="entry name" value="DOUBLE-STRAND BREAK REPAIR RAD50 ATPASE, PUTATIVE-RELATED"/>
    <property type="match status" value="1"/>
</dbReference>
<dbReference type="InterPro" id="IPR038734">
    <property type="entry name" value="YhaN_AAA"/>
</dbReference>
<evidence type="ECO:0000256" key="2">
    <source>
        <dbReference type="SAM" id="MobiDB-lite"/>
    </source>
</evidence>
<dbReference type="PANTHER" id="PTHR41259:SF1">
    <property type="entry name" value="DOUBLE-STRAND BREAK REPAIR RAD50 ATPASE, PUTATIVE-RELATED"/>
    <property type="match status" value="1"/>
</dbReference>
<dbReference type="InterPro" id="IPR027417">
    <property type="entry name" value="P-loop_NTPase"/>
</dbReference>
<keyword evidence="1" id="KW-0175">Coiled coil</keyword>
<organism evidence="4 5">
    <name type="scientific">Falsiroseomonas selenitidurans</name>
    <dbReference type="NCBI Taxonomy" id="2716335"/>
    <lineage>
        <taxon>Bacteria</taxon>
        <taxon>Pseudomonadati</taxon>
        <taxon>Pseudomonadota</taxon>
        <taxon>Alphaproteobacteria</taxon>
        <taxon>Acetobacterales</taxon>
        <taxon>Roseomonadaceae</taxon>
        <taxon>Falsiroseomonas</taxon>
    </lineage>
</organism>
<feature type="coiled-coil region" evidence="1">
    <location>
        <begin position="440"/>
        <end position="519"/>
    </location>
</feature>
<protein>
    <submittedName>
        <fullName evidence="4">AAA family ATPase</fullName>
    </submittedName>
</protein>
<evidence type="ECO:0000313" key="4">
    <source>
        <dbReference type="EMBL" id="NKC31832.1"/>
    </source>
</evidence>
<feature type="coiled-coil region" evidence="1">
    <location>
        <begin position="848"/>
        <end position="875"/>
    </location>
</feature>
<sequence length="1168" mass="123903">MRLLRLDLLRYGHLTDTRLDFPEAAPLVVVLGPNEAGKSTTLSAIGDALWGFPLRSPHAFLHETSALRLGFEVLGHDGSRAAFLRRKGNRNTLLDMAENPVPEAALLRLLGGASRGLFETTYGLNGATLRDGALSLLASGGEAGESLLAGMGLPHLRKALERLDAEAKALHGDGRGRRALAAAADAWAEQRRAAEEAAIRPREWQATKAEYDTLCTAIEEATAQGDALAAEAALLNRARRILPLLASLDALRQDAEALADAPSLPAEAAATLRRLLEDHRLAAEDRRREAAEAQALEAEAAALPQDPAVLAEQDAIDLLAEQRAGALDAARDLPGVQRKVEAYRAEVEEAAALLGSGATAEALRESLPRAADRQAAQALIRQRTERATALASAQSALAEATRQREAAEARLGACPTPPATAPLRRAIDAARGEGPLDRELAAAERALAEASRQVSTALAALPLWCGDAAGLAALKLPLPPACDAAARRLAEATADITAARQAEAALAEEIAALAEAMQDLARGEKVPTAALIAAARARRDAAWAELREHLDAGSAADPALPDRFEAQRDEADRLADARADDAARVNDYAAKGARLDLLRARQPLARETSLRAEAAEAAAVSAWAALWQPAGLVPQDAATMAEWRRGRAEVLRLAEQEAAARRQRDALAERRATALATLHTVLPAADTRMATLTPLLDRAQDQLDATEAAQQRHRDLTKAATDAAERQAAARQAQAGAAAALADFAPQWRAATQALGLPADASAEAVERALGAWTRVAEAAKAWRGDAARVADMAQAIARFAQDTGAVLDRLGLPPGEDPAPAWVARLGRRLEAARQAAKDDATLAKRLQQRRQEAAAAGARLAEAERRIGALQALAGTDSLPALEEAIRRAAARTERRAAIAGAEAALRAQGDGHAEAALRAEAEGTDPDQATARLHRIEAEQAALRERLTTLGAQRQDAEARLAAMQRGRDAAAHAQQARHHLAEAGAAAERFARLHLARTLLQAGIERIRQERQGPLLRRAGAHFALLTHGRYTRLATDEDEAGRTLLRAVRDDRTECPVEALSEGTRDQLFLALRVAAVEAQAAAAEPLPFIADDLLASFDDARATAALALLARLGATTQTILFTHHAHLADLAARQPGVVVREMPGFQAPRFQAPRFQAEAHTA</sequence>
<feature type="domain" description="YhaN AAA" evidence="3">
    <location>
        <begin position="1"/>
        <end position="204"/>
    </location>
</feature>
<proteinExistence type="predicted"/>
<dbReference type="Proteomes" id="UP000787635">
    <property type="component" value="Unassembled WGS sequence"/>
</dbReference>